<dbReference type="Proteomes" id="UP000011064">
    <property type="component" value="Unassembled WGS sequence"/>
</dbReference>
<proteinExistence type="predicted"/>
<feature type="compositionally biased region" description="Pro residues" evidence="1">
    <location>
        <begin position="16"/>
        <end position="29"/>
    </location>
</feature>
<dbReference type="VEuPathDB" id="FungiDB:GMDG_04805"/>
<dbReference type="HOGENOM" id="CLU_2172139_0_0_1"/>
<feature type="region of interest" description="Disordered" evidence="1">
    <location>
        <begin position="1"/>
        <end position="38"/>
    </location>
</feature>
<evidence type="ECO:0000256" key="1">
    <source>
        <dbReference type="SAM" id="MobiDB-lite"/>
    </source>
</evidence>
<organism evidence="2 3">
    <name type="scientific">Pseudogymnoascus destructans (strain ATCC MYA-4855 / 20631-21)</name>
    <name type="common">Bat white-nose syndrome fungus</name>
    <name type="synonym">Geomyces destructans</name>
    <dbReference type="NCBI Taxonomy" id="658429"/>
    <lineage>
        <taxon>Eukaryota</taxon>
        <taxon>Fungi</taxon>
        <taxon>Dikarya</taxon>
        <taxon>Ascomycota</taxon>
        <taxon>Pezizomycotina</taxon>
        <taxon>Leotiomycetes</taxon>
        <taxon>Thelebolales</taxon>
        <taxon>Thelebolaceae</taxon>
        <taxon>Pseudogymnoascus</taxon>
    </lineage>
</organism>
<evidence type="ECO:0000313" key="2">
    <source>
        <dbReference type="EMBL" id="ELR10530.1"/>
    </source>
</evidence>
<protein>
    <submittedName>
        <fullName evidence="2">Uncharacterized protein</fullName>
    </submittedName>
</protein>
<sequence length="110" mass="11465">MVSADRPSPPSLSSLPSPPQPAPPHPFSPSAPDTHTTCSAIPRPALVIAEKWAPSFVDRGAGGQLSLLAKLSIGVAKRNSWAQSGFSRGNLMGEAKFNFDRRRGGGGVGF</sequence>
<reference evidence="3" key="1">
    <citation type="submission" date="2010-09" db="EMBL/GenBank/DDBJ databases">
        <title>The genome sequence of Geomyces destructans 20631-21.</title>
        <authorList>
            <consortium name="The Broad Institute Genome Sequencing Platform"/>
            <person name="Cuomo C.A."/>
            <person name="Blehert D.S."/>
            <person name="Lorch J.M."/>
            <person name="Young S.K."/>
            <person name="Zeng Q."/>
            <person name="Gargeya S."/>
            <person name="Fitzgerald M."/>
            <person name="Haas B."/>
            <person name="Abouelleil A."/>
            <person name="Alvarado L."/>
            <person name="Arachchi H.M."/>
            <person name="Berlin A."/>
            <person name="Brown A."/>
            <person name="Chapman S.B."/>
            <person name="Chen Z."/>
            <person name="Dunbar C."/>
            <person name="Freedman E."/>
            <person name="Gearin G."/>
            <person name="Gellesch M."/>
            <person name="Goldberg J."/>
            <person name="Griggs A."/>
            <person name="Gujja S."/>
            <person name="Heiman D."/>
            <person name="Howarth C."/>
            <person name="Larson L."/>
            <person name="Lui A."/>
            <person name="MacDonald P.J.P."/>
            <person name="Montmayeur A."/>
            <person name="Murphy C."/>
            <person name="Neiman D."/>
            <person name="Pearson M."/>
            <person name="Priest M."/>
            <person name="Roberts A."/>
            <person name="Saif S."/>
            <person name="Shea T."/>
            <person name="Shenoy N."/>
            <person name="Sisk P."/>
            <person name="Stolte C."/>
            <person name="Sykes S."/>
            <person name="Wortman J."/>
            <person name="Nusbaum C."/>
            <person name="Birren B."/>
        </authorList>
    </citation>
    <scope>NUCLEOTIDE SEQUENCE [LARGE SCALE GENOMIC DNA]</scope>
    <source>
        <strain evidence="3">ATCC MYA-4855 / 20631-21</strain>
    </source>
</reference>
<dbReference type="AlphaFoldDB" id="L8GBE3"/>
<dbReference type="InParanoid" id="L8GBE3"/>
<evidence type="ECO:0000313" key="3">
    <source>
        <dbReference type="Proteomes" id="UP000011064"/>
    </source>
</evidence>
<dbReference type="EMBL" id="GL573260">
    <property type="protein sequence ID" value="ELR10530.1"/>
    <property type="molecule type" value="Genomic_DNA"/>
</dbReference>
<accession>L8GBE3</accession>
<keyword evidence="3" id="KW-1185">Reference proteome</keyword>
<name>L8GBE3_PSED2</name>
<gene>
    <name evidence="2" type="ORF">GMDG_04805</name>
</gene>